<dbReference type="UniPathway" id="UPA00378"/>
<sequence>MTPKPFLAGIIKNITSDQKERNLELEEMFQIVATTPNLWGYRTENMKNNSTLDRIYEQRKWISRISQTEFIKRVLPDENFPDSNVYSSMKSHKKTKCQISERYDDFEKSPKQITVYLEPGDAYVYTNNSVSCPFAPEFEGKCSATFVALEWREMFRKPVNPYLYKYNHVDAVVGIRNGFWGEDEIFPEQNLPSGTAQIFYQIESPSHTGSARLGQTGAWLASYWRGSDIPVLLYELMEKTGGGQDGVYEQLPNYEEHLGVRKLVAGLISNCYFVKNDRLGYIHQLEKYMRIDLYGRCGNLTCPENCTTFLQQNYKFYLAFENCNCEDYVTEKFFMTAILNGIVPVVMGPSRQSYESFAPPSSFIHVDDFASPKELAQYLEILDKNDTLYQNYFAWRRKPGPGWIISHRSGQDFFCRVCGQLYYADFVPPPPWPTRETRFSDVNPCSHTANINMTNENNM</sequence>
<dbReference type="FunFam" id="3.40.50.11660:FF:000004">
    <property type="entry name" value="Glycoprotein 3-alpha-L-fucosyltransferase A"/>
    <property type="match status" value="1"/>
</dbReference>
<dbReference type="PANTHER" id="PTHR11929:SF145">
    <property type="entry name" value="ALPHA-(1,3)-FUCOSYLTRANSFERASE FUT-1"/>
    <property type="match status" value="1"/>
</dbReference>
<dbReference type="GO" id="GO:0046920">
    <property type="term" value="F:alpha-(1-&gt;3)-fucosyltransferase activity"/>
    <property type="evidence" value="ECO:0007669"/>
    <property type="project" value="TreeGrafter"/>
</dbReference>
<dbReference type="InterPro" id="IPR001503">
    <property type="entry name" value="Glyco_trans_10"/>
</dbReference>
<dbReference type="SUPFAM" id="SSF53756">
    <property type="entry name" value="UDP-Glycosyltransferase/glycogen phosphorylase"/>
    <property type="match status" value="1"/>
</dbReference>
<evidence type="ECO:0000313" key="8">
    <source>
        <dbReference type="Proteomes" id="UP000198287"/>
    </source>
</evidence>
<keyword evidence="5" id="KW-0472">Membrane</keyword>
<comment type="pathway">
    <text evidence="1">Protein modification; protein glycosylation.</text>
</comment>
<dbReference type="PANTHER" id="PTHR11929">
    <property type="entry name" value="ALPHA- 1,3 -FUCOSYLTRANSFERASE"/>
    <property type="match status" value="1"/>
</dbReference>
<dbReference type="Proteomes" id="UP000198287">
    <property type="component" value="Unassembled WGS sequence"/>
</dbReference>
<keyword evidence="4 5" id="KW-0808">Transferase</keyword>
<dbReference type="OrthoDB" id="427096at2759"/>
<dbReference type="AlphaFoldDB" id="A0A226F587"/>
<dbReference type="GO" id="GO:0032580">
    <property type="term" value="C:Golgi cisterna membrane"/>
    <property type="evidence" value="ECO:0007669"/>
    <property type="project" value="UniProtKB-SubCell"/>
</dbReference>
<evidence type="ECO:0000256" key="4">
    <source>
        <dbReference type="ARBA" id="ARBA00022679"/>
    </source>
</evidence>
<name>A0A226F587_FOLCA</name>
<evidence type="ECO:0000313" key="7">
    <source>
        <dbReference type="EMBL" id="OXA64510.1"/>
    </source>
</evidence>
<comment type="similarity">
    <text evidence="2 5">Belongs to the glycosyltransferase 10 family.</text>
</comment>
<dbReference type="InterPro" id="IPR055270">
    <property type="entry name" value="Glyco_tran_10_C"/>
</dbReference>
<accession>A0A226F587</accession>
<gene>
    <name evidence="7" type="ORF">Fcan01_01578</name>
</gene>
<evidence type="ECO:0000256" key="2">
    <source>
        <dbReference type="ARBA" id="ARBA00008919"/>
    </source>
</evidence>
<keyword evidence="8" id="KW-1185">Reference proteome</keyword>
<keyword evidence="3 5" id="KW-0328">Glycosyltransferase</keyword>
<dbReference type="EMBL" id="LNIX01000001">
    <property type="protein sequence ID" value="OXA64510.1"/>
    <property type="molecule type" value="Genomic_DNA"/>
</dbReference>
<dbReference type="InterPro" id="IPR038577">
    <property type="entry name" value="GT10-like_C_sf"/>
</dbReference>
<comment type="subcellular location">
    <subcellularLocation>
        <location evidence="5">Golgi apparatus</location>
        <location evidence="5">Golgi stack membrane</location>
        <topology evidence="5">Single-pass type II membrane protein</topology>
    </subcellularLocation>
</comment>
<keyword evidence="5" id="KW-0333">Golgi apparatus</keyword>
<evidence type="ECO:0000259" key="6">
    <source>
        <dbReference type="Pfam" id="PF00852"/>
    </source>
</evidence>
<dbReference type="Pfam" id="PF00852">
    <property type="entry name" value="Glyco_transf_10"/>
    <property type="match status" value="1"/>
</dbReference>
<organism evidence="7 8">
    <name type="scientific">Folsomia candida</name>
    <name type="common">Springtail</name>
    <dbReference type="NCBI Taxonomy" id="158441"/>
    <lineage>
        <taxon>Eukaryota</taxon>
        <taxon>Metazoa</taxon>
        <taxon>Ecdysozoa</taxon>
        <taxon>Arthropoda</taxon>
        <taxon>Hexapoda</taxon>
        <taxon>Collembola</taxon>
        <taxon>Entomobryomorpha</taxon>
        <taxon>Isotomoidea</taxon>
        <taxon>Isotomidae</taxon>
        <taxon>Proisotominae</taxon>
        <taxon>Folsomia</taxon>
    </lineage>
</organism>
<dbReference type="EC" id="2.4.1.-" evidence="5"/>
<keyword evidence="5" id="KW-0812">Transmembrane</keyword>
<dbReference type="Gene3D" id="3.40.50.11660">
    <property type="entry name" value="Glycosyl transferase family 10, C-terminal domain"/>
    <property type="match status" value="1"/>
</dbReference>
<proteinExistence type="inferred from homology"/>
<evidence type="ECO:0000256" key="1">
    <source>
        <dbReference type="ARBA" id="ARBA00004922"/>
    </source>
</evidence>
<evidence type="ECO:0000256" key="5">
    <source>
        <dbReference type="RuleBase" id="RU003832"/>
    </source>
</evidence>
<comment type="caution">
    <text evidence="7">The sequence shown here is derived from an EMBL/GenBank/DDBJ whole genome shotgun (WGS) entry which is preliminary data.</text>
</comment>
<protein>
    <recommendedName>
        <fullName evidence="5">Fucosyltransferase</fullName>
        <ecNumber evidence="5">2.4.1.-</ecNumber>
    </recommendedName>
</protein>
<evidence type="ECO:0000256" key="3">
    <source>
        <dbReference type="ARBA" id="ARBA00022676"/>
    </source>
</evidence>
<reference evidence="7 8" key="1">
    <citation type="submission" date="2015-12" db="EMBL/GenBank/DDBJ databases">
        <title>The genome of Folsomia candida.</title>
        <authorList>
            <person name="Faddeeva A."/>
            <person name="Derks M.F."/>
            <person name="Anvar Y."/>
            <person name="Smit S."/>
            <person name="Van Straalen N."/>
            <person name="Roelofs D."/>
        </authorList>
    </citation>
    <scope>NUCLEOTIDE SEQUENCE [LARGE SCALE GENOMIC DNA]</scope>
    <source>
        <strain evidence="7 8">VU population</strain>
        <tissue evidence="7">Whole body</tissue>
    </source>
</reference>
<feature type="domain" description="Fucosyltransferase C-terminal" evidence="6">
    <location>
        <begin position="261"/>
        <end position="421"/>
    </location>
</feature>